<evidence type="ECO:0000259" key="1">
    <source>
        <dbReference type="Pfam" id="PF13037"/>
    </source>
</evidence>
<feature type="domain" description="DUF3898" evidence="1">
    <location>
        <begin position="261"/>
        <end position="350"/>
    </location>
</feature>
<keyword evidence="3" id="KW-1185">Reference proteome</keyword>
<name>A0ABS2PCY0_9BACL</name>
<dbReference type="InterPro" id="IPR025012">
    <property type="entry name" value="DUF3898"/>
</dbReference>
<proteinExistence type="predicted"/>
<evidence type="ECO:0000313" key="3">
    <source>
        <dbReference type="Proteomes" id="UP000741863"/>
    </source>
</evidence>
<accession>A0ABS2PCY0</accession>
<dbReference type="EMBL" id="JAFBEC010000006">
    <property type="protein sequence ID" value="MBM7633263.1"/>
    <property type="molecule type" value="Genomic_DNA"/>
</dbReference>
<dbReference type="Pfam" id="PF13039">
    <property type="entry name" value="DUF3900"/>
    <property type="match status" value="1"/>
</dbReference>
<gene>
    <name evidence="2" type="ORF">JOD17_002357</name>
</gene>
<protein>
    <recommendedName>
        <fullName evidence="1">DUF3898 domain-containing protein</fullName>
    </recommendedName>
</protein>
<comment type="caution">
    <text evidence="2">The sequence shown here is derived from an EMBL/GenBank/DDBJ whole genome shotgun (WGS) entry which is preliminary data.</text>
</comment>
<sequence>MEFTIKFLSFYVITVEGSGDDAIKRFEHFQTFDTDAFEESELKDFLDGELKRIVNRKAEHHPKSEQTPTKIGRFITEADYPLDSNPNYALFQKTLRAETSDVFRQHSEEFAKLYTEASAVRGGVFLVMSAVPKKYYSDEFVFILKCDFEQKVASVTDSSSLLKKIEYAITTKNMKSIQYPFMIEEGMVQAAELKIHQSSHARYFQDFLAFVQYGDSVPTLLKSTVKEMMTEHISESFDEGSEEKEQWERSLDEWQTSDQREITEQLSTHQVIEASAQIVEQNPDAEIRMKIGETEIKGPLAEFGESIHIAKVNDRYMLVVEADHLSFQKGATPIEFYKPEDLMSLLKRIQERS</sequence>
<dbReference type="InterPro" id="IPR025006">
    <property type="entry name" value="DUF3900"/>
</dbReference>
<dbReference type="RefSeq" id="WP_204697858.1">
    <property type="nucleotide sequence ID" value="NZ_JAFBEC010000006.1"/>
</dbReference>
<organism evidence="2 3">
    <name type="scientific">Geomicrobium sediminis</name>
    <dbReference type="NCBI Taxonomy" id="1347788"/>
    <lineage>
        <taxon>Bacteria</taxon>
        <taxon>Bacillati</taxon>
        <taxon>Bacillota</taxon>
        <taxon>Bacilli</taxon>
        <taxon>Bacillales</taxon>
        <taxon>Geomicrobium</taxon>
    </lineage>
</organism>
<evidence type="ECO:0000313" key="2">
    <source>
        <dbReference type="EMBL" id="MBM7633263.1"/>
    </source>
</evidence>
<reference evidence="2 3" key="1">
    <citation type="submission" date="2021-01" db="EMBL/GenBank/DDBJ databases">
        <title>Genomic Encyclopedia of Type Strains, Phase IV (KMG-IV): sequencing the most valuable type-strain genomes for metagenomic binning, comparative biology and taxonomic classification.</title>
        <authorList>
            <person name="Goeker M."/>
        </authorList>
    </citation>
    <scope>NUCLEOTIDE SEQUENCE [LARGE SCALE GENOMIC DNA]</scope>
    <source>
        <strain evidence="2 3">DSM 25540</strain>
    </source>
</reference>
<dbReference type="Proteomes" id="UP000741863">
    <property type="component" value="Unassembled WGS sequence"/>
</dbReference>
<dbReference type="Pfam" id="PF13037">
    <property type="entry name" value="DUF3898"/>
    <property type="match status" value="1"/>
</dbReference>